<proteinExistence type="predicted"/>
<evidence type="ECO:0000313" key="1">
    <source>
        <dbReference type="EMBL" id="GIJ62237.1"/>
    </source>
</evidence>
<dbReference type="Pfam" id="PF13238">
    <property type="entry name" value="AAA_18"/>
    <property type="match status" value="1"/>
</dbReference>
<dbReference type="AlphaFoldDB" id="A0A8J3ZDY2"/>
<accession>A0A8J3ZDY2</accession>
<organism evidence="1 2">
    <name type="scientific">Virgisporangium aurantiacum</name>
    <dbReference type="NCBI Taxonomy" id="175570"/>
    <lineage>
        <taxon>Bacteria</taxon>
        <taxon>Bacillati</taxon>
        <taxon>Actinomycetota</taxon>
        <taxon>Actinomycetes</taxon>
        <taxon>Micromonosporales</taxon>
        <taxon>Micromonosporaceae</taxon>
        <taxon>Virgisporangium</taxon>
    </lineage>
</organism>
<dbReference type="EMBL" id="BOPG01000076">
    <property type="protein sequence ID" value="GIJ62237.1"/>
    <property type="molecule type" value="Genomic_DNA"/>
</dbReference>
<dbReference type="Proteomes" id="UP000612585">
    <property type="component" value="Unassembled WGS sequence"/>
</dbReference>
<dbReference type="InterPro" id="IPR027417">
    <property type="entry name" value="P-loop_NTPase"/>
</dbReference>
<sequence length="295" mass="32941">MTTSPPIVVNGDLGSGKTTVSEELAQRLDIKRICVGDLYREMARRRGMTNLQLNLHAQLDDEVDAYVDRLQSEIARSGERLVVDSRLAWHFFPGAFKVHLIADPVVAAQRVMSRPASAVESYASVDEAIKRLRERSDSERLRFVTRYGVDKTRLRNYSLVCDTTSATPEEVIGCITRCYADFADGRIGTEDTPLLFLDPRRIHPTAPDDPDTAPQRPILAGYTGTRFFLVDGRRRVSEALRRGHSLIAARLAAEAEEVVDGGLTAAEYFASRVDPRLVADWESAHDTTFYLSDEP</sequence>
<dbReference type="RefSeq" id="WP_204007759.1">
    <property type="nucleotide sequence ID" value="NZ_BOPG01000076.1"/>
</dbReference>
<gene>
    <name evidence="1" type="ORF">Vau01_097530</name>
</gene>
<reference evidence="1" key="1">
    <citation type="submission" date="2021-01" db="EMBL/GenBank/DDBJ databases">
        <title>Whole genome shotgun sequence of Virgisporangium aurantiacum NBRC 16421.</title>
        <authorList>
            <person name="Komaki H."/>
            <person name="Tamura T."/>
        </authorList>
    </citation>
    <scope>NUCLEOTIDE SEQUENCE</scope>
    <source>
        <strain evidence="1">NBRC 16421</strain>
    </source>
</reference>
<evidence type="ECO:0008006" key="3">
    <source>
        <dbReference type="Google" id="ProtNLM"/>
    </source>
</evidence>
<comment type="caution">
    <text evidence="1">The sequence shown here is derived from an EMBL/GenBank/DDBJ whole genome shotgun (WGS) entry which is preliminary data.</text>
</comment>
<keyword evidence="2" id="KW-1185">Reference proteome</keyword>
<dbReference type="Gene3D" id="3.40.50.300">
    <property type="entry name" value="P-loop containing nucleotide triphosphate hydrolases"/>
    <property type="match status" value="1"/>
</dbReference>
<name>A0A8J3ZDY2_9ACTN</name>
<dbReference type="SUPFAM" id="SSF52540">
    <property type="entry name" value="P-loop containing nucleoside triphosphate hydrolases"/>
    <property type="match status" value="1"/>
</dbReference>
<protein>
    <recommendedName>
        <fullName evidence="3">Cytidylate kinase</fullName>
    </recommendedName>
</protein>
<evidence type="ECO:0000313" key="2">
    <source>
        <dbReference type="Proteomes" id="UP000612585"/>
    </source>
</evidence>